<dbReference type="PROSITE" id="PS51847">
    <property type="entry name" value="SMP"/>
    <property type="match status" value="1"/>
</dbReference>
<dbReference type="InterPro" id="IPR052847">
    <property type="entry name" value="Ext_Synaptotagmin/KAHRP-like"/>
</dbReference>
<feature type="transmembrane region" description="Helical" evidence="7">
    <location>
        <begin position="12"/>
        <end position="42"/>
    </location>
</feature>
<reference evidence="10 11" key="1">
    <citation type="journal article" date="2016" name="DNA Res.">
        <title>The draft genome of MD-2 pineapple using hybrid error correction of long reads.</title>
        <authorList>
            <person name="Redwan R.M."/>
            <person name="Saidin A."/>
            <person name="Kumar S.V."/>
        </authorList>
    </citation>
    <scope>NUCLEOTIDE SEQUENCE [LARGE SCALE GENOMIC DNA]</scope>
    <source>
        <strain evidence="11">cv. MD2</strain>
        <tissue evidence="10">Leaf</tissue>
    </source>
</reference>
<dbReference type="InterPro" id="IPR035892">
    <property type="entry name" value="C2_domain_sf"/>
</dbReference>
<evidence type="ECO:0000313" key="10">
    <source>
        <dbReference type="EMBL" id="OAY84231.1"/>
    </source>
</evidence>
<dbReference type="PROSITE" id="PS50004">
    <property type="entry name" value="C2"/>
    <property type="match status" value="1"/>
</dbReference>
<dbReference type="GO" id="GO:0008289">
    <property type="term" value="F:lipid binding"/>
    <property type="evidence" value="ECO:0007669"/>
    <property type="project" value="UniProtKB-KW"/>
</dbReference>
<organism evidence="10 11">
    <name type="scientific">Ananas comosus</name>
    <name type="common">Pineapple</name>
    <name type="synonym">Ananas ananas</name>
    <dbReference type="NCBI Taxonomy" id="4615"/>
    <lineage>
        <taxon>Eukaryota</taxon>
        <taxon>Viridiplantae</taxon>
        <taxon>Streptophyta</taxon>
        <taxon>Embryophyta</taxon>
        <taxon>Tracheophyta</taxon>
        <taxon>Spermatophyta</taxon>
        <taxon>Magnoliopsida</taxon>
        <taxon>Liliopsida</taxon>
        <taxon>Poales</taxon>
        <taxon>Bromeliaceae</taxon>
        <taxon>Bromelioideae</taxon>
        <taxon>Ananas</taxon>
    </lineage>
</organism>
<dbReference type="PANTHER" id="PTHR47042:SF4">
    <property type="entry name" value="OS02G0313700 PROTEIN"/>
    <property type="match status" value="1"/>
</dbReference>
<feature type="region of interest" description="Disordered" evidence="6">
    <location>
        <begin position="465"/>
        <end position="488"/>
    </location>
</feature>
<dbReference type="EMBL" id="LSRQ01000244">
    <property type="protein sequence ID" value="OAY84231.1"/>
    <property type="molecule type" value="Genomic_DNA"/>
</dbReference>
<dbReference type="CDD" id="cd21669">
    <property type="entry name" value="SMP_SF"/>
    <property type="match status" value="1"/>
</dbReference>
<dbReference type="Pfam" id="PF25669">
    <property type="entry name" value="SMP_MUG190-like"/>
    <property type="match status" value="1"/>
</dbReference>
<keyword evidence="5 7" id="KW-0472">Membrane</keyword>
<comment type="caution">
    <text evidence="10">The sequence shown here is derived from an EMBL/GenBank/DDBJ whole genome shotgun (WGS) entry which is preliminary data.</text>
</comment>
<feature type="region of interest" description="Disordered" evidence="6">
    <location>
        <begin position="416"/>
        <end position="452"/>
    </location>
</feature>
<dbReference type="SUPFAM" id="SSF49562">
    <property type="entry name" value="C2 domain (Calcium/lipid-binding domain, CaLB)"/>
    <property type="match status" value="1"/>
</dbReference>
<dbReference type="PANTHER" id="PTHR47042">
    <property type="entry name" value="C2 DOMAIN-CONTAINING PROTEIN-LIKE"/>
    <property type="match status" value="1"/>
</dbReference>
<feature type="compositionally biased region" description="Polar residues" evidence="6">
    <location>
        <begin position="509"/>
        <end position="522"/>
    </location>
</feature>
<dbReference type="SMART" id="SM00239">
    <property type="entry name" value="C2"/>
    <property type="match status" value="1"/>
</dbReference>
<dbReference type="CDD" id="cd00030">
    <property type="entry name" value="C2"/>
    <property type="match status" value="1"/>
</dbReference>
<feature type="compositionally biased region" description="Basic and acidic residues" evidence="6">
    <location>
        <begin position="592"/>
        <end position="619"/>
    </location>
</feature>
<evidence type="ECO:0000259" key="8">
    <source>
        <dbReference type="PROSITE" id="PS50004"/>
    </source>
</evidence>
<evidence type="ECO:0000256" key="1">
    <source>
        <dbReference type="ARBA" id="ARBA00004370"/>
    </source>
</evidence>
<keyword evidence="2" id="KW-0813">Transport</keyword>
<evidence type="ECO:0000256" key="2">
    <source>
        <dbReference type="ARBA" id="ARBA00022448"/>
    </source>
</evidence>
<gene>
    <name evidence="10" type="ORF">ACMD2_05439</name>
</gene>
<dbReference type="GO" id="GO:0016020">
    <property type="term" value="C:membrane"/>
    <property type="evidence" value="ECO:0007669"/>
    <property type="project" value="UniProtKB-SubCell"/>
</dbReference>
<feature type="compositionally biased region" description="Basic residues" evidence="6">
    <location>
        <begin position="533"/>
        <end position="543"/>
    </location>
</feature>
<dbReference type="AlphaFoldDB" id="A0A199W4Q9"/>
<keyword evidence="7" id="KW-1133">Transmembrane helix</keyword>
<dbReference type="STRING" id="4615.A0A199W4Q9"/>
<dbReference type="InterPro" id="IPR031468">
    <property type="entry name" value="SMP_LBD"/>
</dbReference>
<name>A0A199W4Q9_ANACO</name>
<dbReference type="Pfam" id="PF00168">
    <property type="entry name" value="C2"/>
    <property type="match status" value="1"/>
</dbReference>
<dbReference type="Proteomes" id="UP000092600">
    <property type="component" value="Unassembled WGS sequence"/>
</dbReference>
<keyword evidence="3" id="KW-0445">Lipid transport</keyword>
<feature type="region of interest" description="Disordered" evidence="6">
    <location>
        <begin position="501"/>
        <end position="699"/>
    </location>
</feature>
<feature type="compositionally biased region" description="Polar residues" evidence="6">
    <location>
        <begin position="428"/>
        <end position="445"/>
    </location>
</feature>
<accession>A0A199W4Q9</accession>
<evidence type="ECO:0000256" key="6">
    <source>
        <dbReference type="SAM" id="MobiDB-lite"/>
    </source>
</evidence>
<evidence type="ECO:0000256" key="3">
    <source>
        <dbReference type="ARBA" id="ARBA00023055"/>
    </source>
</evidence>
<dbReference type="GO" id="GO:0006869">
    <property type="term" value="P:lipid transport"/>
    <property type="evidence" value="ECO:0007669"/>
    <property type="project" value="UniProtKB-KW"/>
</dbReference>
<evidence type="ECO:0000259" key="9">
    <source>
        <dbReference type="PROSITE" id="PS51847"/>
    </source>
</evidence>
<evidence type="ECO:0000313" key="11">
    <source>
        <dbReference type="Proteomes" id="UP000092600"/>
    </source>
</evidence>
<proteinExistence type="predicted"/>
<feature type="compositionally biased region" description="Acidic residues" evidence="6">
    <location>
        <begin position="658"/>
        <end position="667"/>
    </location>
</feature>
<dbReference type="InterPro" id="IPR000008">
    <property type="entry name" value="C2_dom"/>
</dbReference>
<dbReference type="Gene3D" id="2.60.40.150">
    <property type="entry name" value="C2 domain"/>
    <property type="match status" value="1"/>
</dbReference>
<feature type="domain" description="C2" evidence="8">
    <location>
        <begin position="274"/>
        <end position="388"/>
    </location>
</feature>
<feature type="domain" description="SMP-LTD" evidence="9">
    <location>
        <begin position="71"/>
        <end position="269"/>
    </location>
</feature>
<evidence type="ECO:0000256" key="5">
    <source>
        <dbReference type="ARBA" id="ARBA00023136"/>
    </source>
</evidence>
<evidence type="ECO:0000256" key="7">
    <source>
        <dbReference type="SAM" id="Phobius"/>
    </source>
</evidence>
<keyword evidence="7" id="KW-0812">Transmembrane</keyword>
<keyword evidence="4" id="KW-0446">Lipid-binding</keyword>
<evidence type="ECO:0000256" key="4">
    <source>
        <dbReference type="ARBA" id="ARBA00023121"/>
    </source>
</evidence>
<comment type="subcellular location">
    <subcellularLocation>
        <location evidence="1">Membrane</location>
    </subcellularLocation>
</comment>
<protein>
    <submittedName>
        <fullName evidence="10">C2 domain-containing protein</fullName>
    </submittedName>
</protein>
<sequence length="699" mass="79034">MNIMEVSIIHHITLVLALLWISISIGWSHPVLFFVALLYLYLVNERCTLRLQRRLQFEERKCANQRRLLSDMESVRWLNHAVEKIWPICLEKIASQQFLLPIIPWFLDKFKPWTAVRLLRKAAIQNLYLGRNPPLFTDIRVLAQQADDDHLVLELGLNFMSAEDMSAILAVQLRKRLGFGITANMHVTGMHVEGKVLVGVKFLREWPFIGRVRVCFVEPPYFQMTVKPIFGHGLDVTELPGISGWLDKLLDVAFGQTLVEPNMLVIDVEKFASAPTGDWFTVNEKPPIAYVQLEIIEGANMKPSDLNGLADPYVKAHLGPYRFQTKIQRKTLTPKWLEEFKIPISSWEAQNLLVFQVRDKDPLFDDSLGNCCVDINDLRGGQRHDKWLPLNNIKMGRLHLAITVIEDEPEKVKKDLNGEEEEAAKPAESTTPKSSSTAETRNSNEYLGDGDQKMADEFEPIDIEGQEKTGVWVHRPGSDISQTWEPRKGRARYLESQLLRETNEGFKENPSSPASRSHLSDTSNEESLDVGKSHRHAKLKRGLGKLSSVFHRSPKKGSERESADVPLPTPPPNIRPLGEKRISVKLIVDEDIGGKNEGSKLENENERFSPEKDEGESPGRRHLKDKAKNMVKQAGKSAQSIKGVFNRKSSGKKKEQSLETDERDEADGSNLSNGTLKVDPLAVGDSSIDNPVQSPRELR</sequence>